<dbReference type="Pfam" id="PF00534">
    <property type="entry name" value="Glycos_transf_1"/>
    <property type="match status" value="1"/>
</dbReference>
<comment type="caution">
    <text evidence="2">The sequence shown here is derived from an EMBL/GenBank/DDBJ whole genome shotgun (WGS) entry which is preliminary data.</text>
</comment>
<reference evidence="3" key="1">
    <citation type="submission" date="2017-09" db="EMBL/GenBank/DDBJ databases">
        <title>Depth-based differentiation of microbial function through sediment-hosted aquifers and enrichment of novel symbionts in the deep terrestrial subsurface.</title>
        <authorList>
            <person name="Probst A.J."/>
            <person name="Ladd B."/>
            <person name="Jarett J.K."/>
            <person name="Geller-Mcgrath D.E."/>
            <person name="Sieber C.M.K."/>
            <person name="Emerson J.B."/>
            <person name="Anantharaman K."/>
            <person name="Thomas B.C."/>
            <person name="Malmstrom R."/>
            <person name="Stieglmeier M."/>
            <person name="Klingl A."/>
            <person name="Woyke T."/>
            <person name="Ryan C.M."/>
            <person name="Banfield J.F."/>
        </authorList>
    </citation>
    <scope>NUCLEOTIDE SEQUENCE [LARGE SCALE GENOMIC DNA]</scope>
</reference>
<name>A0A2M8KXD0_9BACT</name>
<dbReference type="CDD" id="cd03801">
    <property type="entry name" value="GT4_PimA-like"/>
    <property type="match status" value="1"/>
</dbReference>
<dbReference type="PANTHER" id="PTHR12526">
    <property type="entry name" value="GLYCOSYLTRANSFERASE"/>
    <property type="match status" value="1"/>
</dbReference>
<evidence type="ECO:0000313" key="3">
    <source>
        <dbReference type="Proteomes" id="UP000229098"/>
    </source>
</evidence>
<dbReference type="GO" id="GO:0016757">
    <property type="term" value="F:glycosyltransferase activity"/>
    <property type="evidence" value="ECO:0007669"/>
    <property type="project" value="InterPro"/>
</dbReference>
<dbReference type="AlphaFoldDB" id="A0A2M8KXD0"/>
<dbReference type="Gene3D" id="3.40.50.2000">
    <property type="entry name" value="Glycogen Phosphorylase B"/>
    <property type="match status" value="2"/>
</dbReference>
<protein>
    <recommendedName>
        <fullName evidence="1">Glycosyl transferase family 1 domain-containing protein</fullName>
    </recommendedName>
</protein>
<evidence type="ECO:0000259" key="1">
    <source>
        <dbReference type="Pfam" id="PF00534"/>
    </source>
</evidence>
<feature type="domain" description="Glycosyl transferase family 1" evidence="1">
    <location>
        <begin position="174"/>
        <end position="338"/>
    </location>
</feature>
<proteinExistence type="predicted"/>
<dbReference type="Proteomes" id="UP000229098">
    <property type="component" value="Unassembled WGS sequence"/>
</dbReference>
<dbReference type="EMBL" id="PFEF01000005">
    <property type="protein sequence ID" value="PJE64579.1"/>
    <property type="molecule type" value="Genomic_DNA"/>
</dbReference>
<dbReference type="SUPFAM" id="SSF53756">
    <property type="entry name" value="UDP-Glycosyltransferase/glycogen phosphorylase"/>
    <property type="match status" value="1"/>
</dbReference>
<organism evidence="2 3">
    <name type="scientific">Candidatus Ryanbacteria bacterium CG10_big_fil_rev_8_21_14_0_10_43_42</name>
    <dbReference type="NCBI Taxonomy" id="1974864"/>
    <lineage>
        <taxon>Bacteria</taxon>
        <taxon>Candidatus Ryaniibacteriota</taxon>
    </lineage>
</organism>
<gene>
    <name evidence="2" type="ORF">COU90_01945</name>
</gene>
<sequence length="361" mass="41411">MQRILYITKSPLSFSRAYARNMVKTAEYLNREDDISVTLFSFGKEQKTKQEIFSEKEVQIPFDMNIASKKRFLIKELFRRRNQFDILYFRDPLLWRAAWLVKKWWGKRIIFEVHGSEEWGTKTPWKKAVCFADGLVFMTEKLRRYYNPIVPYCVTHCNGNDEEQKKAEGADVFAIREALHFPKEKTLIGITGSFQWDSQDLLFSILVLLPSAVELVLVGVKKEAVDTVRKKARICGVENRIHIITRVPMKDVFFYTLSMDILINPLVISYPGSLSSKLYEYLAAGKPIVTSPGGANDEIIEHGKNGVMVDPPTPENFVHAIEGILRDAAFGDALSHYAAESAKRYTWGSRARCIADIIRLI</sequence>
<evidence type="ECO:0000313" key="2">
    <source>
        <dbReference type="EMBL" id="PJE64579.1"/>
    </source>
</evidence>
<dbReference type="InterPro" id="IPR001296">
    <property type="entry name" value="Glyco_trans_1"/>
</dbReference>
<accession>A0A2M8KXD0</accession>